<comment type="caution">
    <text evidence="1">The sequence shown here is derived from an EMBL/GenBank/DDBJ whole genome shotgun (WGS) entry which is preliminary data.</text>
</comment>
<sequence length="276" mass="29795">MTTREFWRSVAAIHDVVYFAPDAKQRYEAIGLKGFWMGYAASRSAALGTPGPEVVTAVFHGFAPWMVARALPDAWSMADRDEILRVRLDIARDRVVEAIGDQDVTRTADATQRLVEQLDLAGRPLAAAHAALPVPDDPIERLWNAVTVLREYRGDSHVAVLTAAGIGGASANALAVATGLVPENQRDFRGWSEQEWADAFGRLQQFGWVEGTTATETGRAARERLEDATDRSCGAGLDQEATARAYALANDLLPIARAVEASGAVSYPNPTGVPRP</sequence>
<dbReference type="Proteomes" id="UP001501057">
    <property type="component" value="Unassembled WGS sequence"/>
</dbReference>
<accession>A0ABN2JXL4</accession>
<dbReference type="InterPro" id="IPR054058">
    <property type="entry name" value="HTH_67"/>
</dbReference>
<reference evidence="1 2" key="1">
    <citation type="journal article" date="2019" name="Int. J. Syst. Evol. Microbiol.">
        <title>The Global Catalogue of Microorganisms (GCM) 10K type strain sequencing project: providing services to taxonomists for standard genome sequencing and annotation.</title>
        <authorList>
            <consortium name="The Broad Institute Genomics Platform"/>
            <consortium name="The Broad Institute Genome Sequencing Center for Infectious Disease"/>
            <person name="Wu L."/>
            <person name="Ma J."/>
        </authorList>
    </citation>
    <scope>NUCLEOTIDE SEQUENCE [LARGE SCALE GENOMIC DNA]</scope>
    <source>
        <strain evidence="1 2">JCM 13518</strain>
    </source>
</reference>
<dbReference type="NCBIfam" id="NF047719">
    <property type="entry name" value="SCO6745_fam_HTH"/>
    <property type="match status" value="1"/>
</dbReference>
<evidence type="ECO:0008006" key="3">
    <source>
        <dbReference type="Google" id="ProtNLM"/>
    </source>
</evidence>
<gene>
    <name evidence="1" type="ORF">GCM10009710_23420</name>
</gene>
<organism evidence="1 2">
    <name type="scientific">Aeromicrobium alkaliterrae</name>
    <dbReference type="NCBI Taxonomy" id="302168"/>
    <lineage>
        <taxon>Bacteria</taxon>
        <taxon>Bacillati</taxon>
        <taxon>Actinomycetota</taxon>
        <taxon>Actinomycetes</taxon>
        <taxon>Propionibacteriales</taxon>
        <taxon>Nocardioidaceae</taxon>
        <taxon>Aeromicrobium</taxon>
    </lineage>
</organism>
<dbReference type="EMBL" id="BAAAME010000004">
    <property type="protein sequence ID" value="GAA1742591.1"/>
    <property type="molecule type" value="Genomic_DNA"/>
</dbReference>
<dbReference type="RefSeq" id="WP_344201692.1">
    <property type="nucleotide sequence ID" value="NZ_BAAAME010000004.1"/>
</dbReference>
<protein>
    <recommendedName>
        <fullName evidence="3">SalK</fullName>
    </recommendedName>
</protein>
<evidence type="ECO:0000313" key="2">
    <source>
        <dbReference type="Proteomes" id="UP001501057"/>
    </source>
</evidence>
<name>A0ABN2JXL4_9ACTN</name>
<keyword evidence="2" id="KW-1185">Reference proteome</keyword>
<evidence type="ECO:0000313" key="1">
    <source>
        <dbReference type="EMBL" id="GAA1742591.1"/>
    </source>
</evidence>
<proteinExistence type="predicted"/>
<dbReference type="Pfam" id="PF21863">
    <property type="entry name" value="HTH_67"/>
    <property type="match status" value="1"/>
</dbReference>